<comment type="caution">
    <text evidence="2">The sequence shown here is derived from an EMBL/GenBank/DDBJ whole genome shotgun (WGS) entry which is preliminary data.</text>
</comment>
<protein>
    <submittedName>
        <fullName evidence="2">Uncharacterized protein DUF4123</fullName>
    </submittedName>
</protein>
<dbReference type="Pfam" id="PF13503">
    <property type="entry name" value="DUF4123"/>
    <property type="match status" value="1"/>
</dbReference>
<proteinExistence type="predicted"/>
<evidence type="ECO:0000313" key="2">
    <source>
        <dbReference type="EMBL" id="RDI17356.1"/>
    </source>
</evidence>
<sequence>MSEYYGVDPISPATVAAFQAAWAQARHVHPSLQLYALVDAAFDEAGFAALVQGFEGRAASLYAGTELSELDSVAPWLLELNANDPAVLSAQLQQLALLRRGRPMCSFLGSRRAMDALRHHFRSRLHVEVDDLRLILRFADTRVLEALAHVLRPSEMDMLFPPDTYVWFPCRREGQAATRQLADDRPLPPESAVLHIDAGQFAALVDAGDADLVIHNLAQQDPGCFGSGRPSDVHAFVVERLKRARGHGLSHFQDLEAYCMAALAGGAAFDAQPDVAFAIVEAGRAPGSLAASLSRLPGQAWKQARDHSANGSRA</sequence>
<dbReference type="InterPro" id="IPR025391">
    <property type="entry name" value="DUF4123"/>
</dbReference>
<reference evidence="2 3" key="1">
    <citation type="submission" date="2018-07" db="EMBL/GenBank/DDBJ databases">
        <title>Genomic Encyclopedia of Type Strains, Phase IV (KMG-IV): sequencing the most valuable type-strain genomes for metagenomic binning, comparative biology and taxonomic classification.</title>
        <authorList>
            <person name="Goeker M."/>
        </authorList>
    </citation>
    <scope>NUCLEOTIDE SEQUENCE [LARGE SCALE GENOMIC DNA]</scope>
    <source>
        <strain evidence="2 3">DSM 21352</strain>
    </source>
</reference>
<keyword evidence="3" id="KW-1185">Reference proteome</keyword>
<dbReference type="Proteomes" id="UP000255265">
    <property type="component" value="Unassembled WGS sequence"/>
</dbReference>
<gene>
    <name evidence="2" type="ORF">DFR41_11782</name>
</gene>
<dbReference type="AlphaFoldDB" id="A0A370F3A8"/>
<dbReference type="RefSeq" id="WP_114804902.1">
    <property type="nucleotide sequence ID" value="NZ_QQAV01000017.1"/>
</dbReference>
<evidence type="ECO:0000313" key="3">
    <source>
        <dbReference type="Proteomes" id="UP000255265"/>
    </source>
</evidence>
<organism evidence="2 3">
    <name type="scientific">Pseudacidovorax intermedius</name>
    <dbReference type="NCBI Taxonomy" id="433924"/>
    <lineage>
        <taxon>Bacteria</taxon>
        <taxon>Pseudomonadati</taxon>
        <taxon>Pseudomonadota</taxon>
        <taxon>Betaproteobacteria</taxon>
        <taxon>Burkholderiales</taxon>
        <taxon>Comamonadaceae</taxon>
        <taxon>Pseudacidovorax</taxon>
    </lineage>
</organism>
<accession>A0A370F3A8</accession>
<feature type="domain" description="DUF4123" evidence="1">
    <location>
        <begin position="34"/>
        <end position="155"/>
    </location>
</feature>
<evidence type="ECO:0000259" key="1">
    <source>
        <dbReference type="Pfam" id="PF13503"/>
    </source>
</evidence>
<name>A0A370F3A8_9BURK</name>
<dbReference type="EMBL" id="QQAV01000017">
    <property type="protein sequence ID" value="RDI17356.1"/>
    <property type="molecule type" value="Genomic_DNA"/>
</dbReference>
<dbReference type="OrthoDB" id="6008330at2"/>